<dbReference type="EMBL" id="CP026250">
    <property type="protein sequence ID" value="AWP05069.1"/>
    <property type="molecule type" value="Genomic_DNA"/>
</dbReference>
<dbReference type="SUPFAM" id="SSF50729">
    <property type="entry name" value="PH domain-like"/>
    <property type="match status" value="1"/>
</dbReference>
<feature type="domain" description="WH1" evidence="15">
    <location>
        <begin position="808"/>
        <end position="924"/>
    </location>
</feature>
<keyword evidence="18" id="KW-1185">Reference proteome</keyword>
<dbReference type="SMART" id="SM00054">
    <property type="entry name" value="EFh"/>
    <property type="match status" value="4"/>
</dbReference>
<dbReference type="GO" id="GO:0019901">
    <property type="term" value="F:protein kinase binding"/>
    <property type="evidence" value="ECO:0007669"/>
    <property type="project" value="TreeGrafter"/>
</dbReference>
<keyword evidence="7" id="KW-0106">Calcium</keyword>
<gene>
    <name evidence="17" type="ORF">SMAX5B_021572</name>
</gene>
<evidence type="ECO:0000256" key="2">
    <source>
        <dbReference type="ARBA" id="ARBA00004413"/>
    </source>
</evidence>
<evidence type="ECO:0000256" key="9">
    <source>
        <dbReference type="ARBA" id="ARBA00023329"/>
    </source>
</evidence>
<dbReference type="InterPro" id="IPR000697">
    <property type="entry name" value="WH1/EVH1_dom"/>
</dbReference>
<dbReference type="InterPro" id="IPR018247">
    <property type="entry name" value="EF_Hand_1_Ca_BS"/>
</dbReference>
<dbReference type="AlphaFoldDB" id="A0A2U9BN28"/>
<dbReference type="PROSITE" id="PS51488">
    <property type="entry name" value="KBD"/>
    <property type="match status" value="1"/>
</dbReference>
<dbReference type="FunFam" id="1.10.238.10:FF:000047">
    <property type="entry name" value="Calcineurin subunit B type 1"/>
    <property type="match status" value="1"/>
</dbReference>
<evidence type="ECO:0000259" key="14">
    <source>
        <dbReference type="PROSITE" id="PS50222"/>
    </source>
</evidence>
<dbReference type="Proteomes" id="UP000246464">
    <property type="component" value="Chromosome 8"/>
</dbReference>
<dbReference type="SMART" id="SM00461">
    <property type="entry name" value="WH1"/>
    <property type="match status" value="1"/>
</dbReference>
<feature type="domain" description="EF-hand" evidence="14">
    <location>
        <begin position="97"/>
        <end position="132"/>
    </location>
</feature>
<dbReference type="CDD" id="cd10574">
    <property type="entry name" value="EVH1_SPRED-like"/>
    <property type="match status" value="1"/>
</dbReference>
<evidence type="ECO:0000256" key="7">
    <source>
        <dbReference type="ARBA" id="ARBA00022837"/>
    </source>
</evidence>
<dbReference type="SUPFAM" id="SSF47473">
    <property type="entry name" value="EF-hand"/>
    <property type="match status" value="1"/>
</dbReference>
<feature type="domain" description="KBD" evidence="16">
    <location>
        <begin position="1005"/>
        <end position="1059"/>
    </location>
</feature>
<protein>
    <recommendedName>
        <fullName evidence="12">Sprouty-related, EVH1 domain-containing protein 2</fullName>
    </recommendedName>
</protein>
<dbReference type="Pfam" id="PF05210">
    <property type="entry name" value="Sprouty"/>
    <property type="match status" value="1"/>
</dbReference>
<evidence type="ECO:0000313" key="17">
    <source>
        <dbReference type="EMBL" id="AWP05069.1"/>
    </source>
</evidence>
<evidence type="ECO:0000256" key="1">
    <source>
        <dbReference type="ARBA" id="ARBA00004360"/>
    </source>
</evidence>
<name>A0A2U9BN28_SCOMX</name>
<dbReference type="InterPro" id="IPR007875">
    <property type="entry name" value="Sprouty"/>
</dbReference>
<feature type="compositionally biased region" description="Polar residues" evidence="13">
    <location>
        <begin position="948"/>
        <end position="958"/>
    </location>
</feature>
<dbReference type="GO" id="GO:0005886">
    <property type="term" value="C:plasma membrane"/>
    <property type="evidence" value="ECO:0007669"/>
    <property type="project" value="UniProtKB-SubCell"/>
</dbReference>
<dbReference type="STRING" id="52904.ENSSMAP00000034404"/>
<keyword evidence="3" id="KW-1003">Cell membrane</keyword>
<dbReference type="Pfam" id="PF13499">
    <property type="entry name" value="EF-hand_7"/>
    <property type="match status" value="2"/>
</dbReference>
<dbReference type="CDD" id="cd00051">
    <property type="entry name" value="EFh"/>
    <property type="match status" value="1"/>
</dbReference>
<dbReference type="PROSITE" id="PS00018">
    <property type="entry name" value="EF_HAND_1"/>
    <property type="match status" value="3"/>
</dbReference>
<dbReference type="PANTHER" id="PTHR11202:SF11">
    <property type="entry name" value="SPROUTY-RELATED, EVH1 DOMAIN-CONTAINING PROTEIN 2"/>
    <property type="match status" value="1"/>
</dbReference>
<dbReference type="InterPro" id="IPR023337">
    <property type="entry name" value="KBD"/>
</dbReference>
<dbReference type="Gene3D" id="1.10.238.10">
    <property type="entry name" value="EF-hand"/>
    <property type="match status" value="1"/>
</dbReference>
<feature type="region of interest" description="Disordered" evidence="13">
    <location>
        <begin position="924"/>
        <end position="964"/>
    </location>
</feature>
<evidence type="ECO:0000256" key="5">
    <source>
        <dbReference type="ARBA" id="ARBA00022723"/>
    </source>
</evidence>
<evidence type="ECO:0000256" key="13">
    <source>
        <dbReference type="SAM" id="MobiDB-lite"/>
    </source>
</evidence>
<feature type="compositionally biased region" description="Low complexity" evidence="13">
    <location>
        <begin position="487"/>
        <end position="496"/>
    </location>
</feature>
<proteinExistence type="inferred from homology"/>
<dbReference type="PROSITE" id="PS50229">
    <property type="entry name" value="WH1"/>
    <property type="match status" value="1"/>
</dbReference>
<dbReference type="InterPro" id="IPR011992">
    <property type="entry name" value="EF-hand-dom_pair"/>
</dbReference>
<reference evidence="17 18" key="1">
    <citation type="submission" date="2017-12" db="EMBL/GenBank/DDBJ databases">
        <title>Integrating genomic resources of turbot (Scophthalmus maximus) in depth evaluation of genetic and physical mapping variation across individuals.</title>
        <authorList>
            <person name="Martinez P."/>
        </authorList>
    </citation>
    <scope>NUCLEOTIDE SEQUENCE [LARGE SCALE GENOMIC DNA]</scope>
</reference>
<evidence type="ECO:0000256" key="4">
    <source>
        <dbReference type="ARBA" id="ARBA00022490"/>
    </source>
</evidence>
<dbReference type="FunFam" id="2.30.29.30:FF:000052">
    <property type="entry name" value="Sprouty-related, EVH1 domain containing 2"/>
    <property type="match status" value="1"/>
</dbReference>
<keyword evidence="9" id="KW-0968">Cytoplasmic vesicle</keyword>
<feature type="domain" description="EF-hand" evidence="14">
    <location>
        <begin position="60"/>
        <end position="95"/>
    </location>
</feature>
<organism evidence="17 18">
    <name type="scientific">Scophthalmus maximus</name>
    <name type="common">Turbot</name>
    <name type="synonym">Psetta maxima</name>
    <dbReference type="NCBI Taxonomy" id="52904"/>
    <lineage>
        <taxon>Eukaryota</taxon>
        <taxon>Metazoa</taxon>
        <taxon>Chordata</taxon>
        <taxon>Craniata</taxon>
        <taxon>Vertebrata</taxon>
        <taxon>Euteleostomi</taxon>
        <taxon>Actinopterygii</taxon>
        <taxon>Neopterygii</taxon>
        <taxon>Teleostei</taxon>
        <taxon>Neoteleostei</taxon>
        <taxon>Acanthomorphata</taxon>
        <taxon>Carangaria</taxon>
        <taxon>Pleuronectiformes</taxon>
        <taxon>Pleuronectoidei</taxon>
        <taxon>Scophthalmidae</taxon>
        <taxon>Scophthalmus</taxon>
    </lineage>
</organism>
<dbReference type="GO" id="GO:0030658">
    <property type="term" value="C:transport vesicle membrane"/>
    <property type="evidence" value="ECO:0007669"/>
    <property type="project" value="UniProtKB-SubCell"/>
</dbReference>
<evidence type="ECO:0000256" key="6">
    <source>
        <dbReference type="ARBA" id="ARBA00022737"/>
    </source>
</evidence>
<dbReference type="InterPro" id="IPR041937">
    <property type="entry name" value="SPRE_EVH1"/>
</dbReference>
<evidence type="ECO:0000313" key="18">
    <source>
        <dbReference type="Proteomes" id="UP000246464"/>
    </source>
</evidence>
<dbReference type="Pfam" id="PF00568">
    <property type="entry name" value="WH1"/>
    <property type="match status" value="1"/>
</dbReference>
<evidence type="ECO:0000256" key="11">
    <source>
        <dbReference type="ARBA" id="ARBA00023774"/>
    </source>
</evidence>
<dbReference type="InterPro" id="IPR011993">
    <property type="entry name" value="PH-like_dom_sf"/>
</dbReference>
<feature type="region of interest" description="Disordered" evidence="13">
    <location>
        <begin position="487"/>
        <end position="514"/>
    </location>
</feature>
<feature type="domain" description="EF-hand" evidence="14">
    <location>
        <begin position="138"/>
        <end position="173"/>
    </location>
</feature>
<evidence type="ECO:0000259" key="16">
    <source>
        <dbReference type="PROSITE" id="PS51488"/>
    </source>
</evidence>
<dbReference type="GO" id="GO:0043409">
    <property type="term" value="P:negative regulation of MAPK cascade"/>
    <property type="evidence" value="ECO:0007669"/>
    <property type="project" value="TreeGrafter"/>
</dbReference>
<evidence type="ECO:0000256" key="12">
    <source>
        <dbReference type="ARBA" id="ARBA00039299"/>
    </source>
</evidence>
<comment type="subcellular location">
    <subcellularLocation>
        <location evidence="2">Cell membrane</location>
        <topology evidence="2">Peripheral membrane protein</topology>
        <orientation evidence="2">Cytoplasmic side</orientation>
    </subcellularLocation>
    <subcellularLocation>
        <location evidence="1">Cytoplasmic vesicle</location>
        <location evidence="1">Secretory vesicle membrane</location>
        <topology evidence="1">Peripheral membrane protein</topology>
        <orientation evidence="1">Cytoplasmic side</orientation>
    </subcellularLocation>
</comment>
<accession>A0A2U9BN28</accession>
<dbReference type="InterPro" id="IPR002048">
    <property type="entry name" value="EF_hand_dom"/>
</dbReference>
<keyword evidence="4" id="KW-0963">Cytoplasm</keyword>
<dbReference type="PROSITE" id="PS50222">
    <property type="entry name" value="EF_HAND_2"/>
    <property type="match status" value="3"/>
</dbReference>
<evidence type="ECO:0000256" key="8">
    <source>
        <dbReference type="ARBA" id="ARBA00023136"/>
    </source>
</evidence>
<keyword evidence="6" id="KW-0677">Repeat</keyword>
<comment type="function">
    <text evidence="10">Regulatory subunit of calcineurin, a calcium-dependent, calmodulin stimulated protein phosphatase. Confers calcium sensitivity.</text>
</comment>
<dbReference type="PROSITE" id="PS51227">
    <property type="entry name" value="SPR"/>
    <property type="match status" value="1"/>
</dbReference>
<evidence type="ECO:0000256" key="10">
    <source>
        <dbReference type="ARBA" id="ARBA00023754"/>
    </source>
</evidence>
<sequence length="1224" mass="135861">MSCCTHHYIIASLMVFYFENGNRTFDADEIKRLGKRFKKLDLDNSGSLSVEEFMSLPELQQNPLVQRVIDIFDTDGNGEVDFQEFIEGVSQFSVKGDKEQKLRFAFRIYDMDKDGYISNGELFQVLKMMVGNNLKDTQLQQIVDKTIINADKDGDGRISFEEFCAGPSSTDKVRARTYCNEGIIIIIQQINLQLETLNELRPARTSAVNMMKVMNVMNVMKVISVINVMKEMKVMNVMKVMKVISVMKVINVMKVMNVMNVMKVISVMNVMKVISVINVMKEMNVMKVMKVLSVMKNPRNSTISFIRTVADESAHDPKIRHVLLDPKFITCIVLLQQAAEVRGRPDHICVQAAEVRGRPCRLCVMSELGGSATPEVFVVVFPSPAASSARSLLLSSELHRKQGAGDAGSVGILKSTRSSFRGAARADCTVLSSKHVDPEELLVCVNLNESLVMSTCGPAVTPAWPPGRAAGELRIWFSMLSHISQSRSSSAGSSHTGSDEKRASRSSGSSETAVGPMWERTTWGFFGKPRVDVVADEADEKLVPVVLFRWSDSVFDPVSRLFVLKNASGLDSSLKVALCLTLPVSAVEAADWRPSPAPPQAGAFAALRCLTPPAGFCVDWCLGAANLCGLCVISNTRGSLSKSSSSQSSSNASFAAPEQTAAGFFPEASLGDVLRQELQTLLVHVVQLVLVLTEHVEVELSGKFQEVVNAARPAGNNQRQSVETTGVSLIPFDGAFESIKAAQTMRSGGKSDSHQIEPKRSLTILFIIDSKRFRNLKKVSSFLLRNADEIFYVIEIRTNCDWDKLYKLYYLNDSYIVRVKAVVMTRDDSSGGWLAQEGCLSRVGVSRLLPAGLLGRNTFLIHGERLKDKQVILECVLKKDLVYTKATPTFHHWRVDNRKCGLTFQSPSDARAFDRGVRKALEDLTDGSTTSSSTLQNEAELGDDDVFTTATDSSSNSSQKREVAPHVMAPPNVCEPRRHHCILGNFFEQHRPSDHYFLDQAVRVFPRHVGFQVEEEIVRINPRERTWLTGYEDYRHANSRRDKLPQPNNPDAYVHFTKSEPPKHNRTSPYPLSCDVQRGCNGKLGGPQSGGGCRAVVMLQPKVKRWKEDGERLRCVYCQDVFNHEDNGRGRCQEAPDPVQTCIRRVSFMWCADSLLYHCMSDPEGDYSDPCSCDTGDERFCLRWMALVGLSLLAPCMCCYAPLRACHRCGVACHCCGGKHKAVG</sequence>
<dbReference type="Gene3D" id="2.30.29.30">
    <property type="entry name" value="Pleckstrin-homology domain (PH domain)/Phosphotyrosine-binding domain (PTB)"/>
    <property type="match status" value="1"/>
</dbReference>
<keyword evidence="5" id="KW-0479">Metal-binding</keyword>
<comment type="similarity">
    <text evidence="11">Belongs to the calcineurin regulatory subunit family.</text>
</comment>
<evidence type="ECO:0000256" key="3">
    <source>
        <dbReference type="ARBA" id="ARBA00022475"/>
    </source>
</evidence>
<dbReference type="GO" id="GO:0005509">
    <property type="term" value="F:calcium ion binding"/>
    <property type="evidence" value="ECO:0007669"/>
    <property type="project" value="InterPro"/>
</dbReference>
<dbReference type="PANTHER" id="PTHR11202">
    <property type="entry name" value="SPROUTY-RELATED, EVH1 DOMAIN-CONTAINING PROTEIN FAMILY MEMBER"/>
    <property type="match status" value="1"/>
</dbReference>
<evidence type="ECO:0000259" key="15">
    <source>
        <dbReference type="PROSITE" id="PS50229"/>
    </source>
</evidence>
<keyword evidence="8" id="KW-0472">Membrane</keyword>